<reference evidence="11 12" key="1">
    <citation type="submission" date="2022-12" db="EMBL/GenBank/DDBJ databases">
        <title>Chromosome-level genome assembly of true bugs.</title>
        <authorList>
            <person name="Ma L."/>
            <person name="Li H."/>
        </authorList>
    </citation>
    <scope>NUCLEOTIDE SEQUENCE [LARGE SCALE GENOMIC DNA]</scope>
    <source>
        <strain evidence="11">Lab_2022b</strain>
    </source>
</reference>
<dbReference type="InterPro" id="IPR024990">
    <property type="entry name" value="Apc1"/>
</dbReference>
<dbReference type="GO" id="GO:0007091">
    <property type="term" value="P:metaphase/anaphase transition of mitotic cell cycle"/>
    <property type="evidence" value="ECO:0007669"/>
    <property type="project" value="TreeGrafter"/>
</dbReference>
<proteinExistence type="inferred from homology"/>
<dbReference type="GO" id="GO:0060090">
    <property type="term" value="F:molecular adaptor activity"/>
    <property type="evidence" value="ECO:0007669"/>
    <property type="project" value="TreeGrafter"/>
</dbReference>
<feature type="domain" description="Anaphase-promoting complex subunit 1 C-terminal" evidence="8">
    <location>
        <begin position="1719"/>
        <end position="1870"/>
    </location>
</feature>
<organism evidence="11 12">
    <name type="scientific">Rhynocoris fuscipes</name>
    <dbReference type="NCBI Taxonomy" id="488301"/>
    <lineage>
        <taxon>Eukaryota</taxon>
        <taxon>Metazoa</taxon>
        <taxon>Ecdysozoa</taxon>
        <taxon>Arthropoda</taxon>
        <taxon>Hexapoda</taxon>
        <taxon>Insecta</taxon>
        <taxon>Pterygota</taxon>
        <taxon>Neoptera</taxon>
        <taxon>Paraneoptera</taxon>
        <taxon>Hemiptera</taxon>
        <taxon>Heteroptera</taxon>
        <taxon>Panheteroptera</taxon>
        <taxon>Cimicomorpha</taxon>
        <taxon>Reduviidae</taxon>
        <taxon>Harpactorinae</taxon>
        <taxon>Harpactorini</taxon>
        <taxon>Rhynocoris</taxon>
    </lineage>
</organism>
<evidence type="ECO:0000256" key="3">
    <source>
        <dbReference type="ARBA" id="ARBA00022737"/>
    </source>
</evidence>
<dbReference type="Pfam" id="PF01851">
    <property type="entry name" value="PC_rep"/>
    <property type="match status" value="1"/>
</dbReference>
<dbReference type="Pfam" id="PF18122">
    <property type="entry name" value="APC1_C"/>
    <property type="match status" value="1"/>
</dbReference>
<evidence type="ECO:0008006" key="13">
    <source>
        <dbReference type="Google" id="ProtNLM"/>
    </source>
</evidence>
<keyword evidence="5" id="KW-0131">Cell cycle</keyword>
<dbReference type="Proteomes" id="UP001461498">
    <property type="component" value="Unassembled WGS sequence"/>
</dbReference>
<sequence>MIAASEPQEFVPNGRQHIKNHPGSVVIPNDQNQVKYDSVLAHRFSQVNLDDNVEGERWQLRRAPDSNDGPLVEEELFIHGSTVIVSRGSVGHNSLSFGQADRCSARKVTVTYTMEAPVNHALWATFMDITETNSVPMPSICIIDSDKISVYVEDGNEYAAPLQFKVASAWATKYGLLLERVSQFNMDGCSNSTLTLTTLFSLIHPLNEISPLLCVKQGGMLTYMNDPCLKVVFTSEDPSLCLIFNLKTGYHSIWKIRRASSEECHWMCGQNSTVTSQTSGYHNLSSSLSSSHLSPYLKPSTFNRSSAFITGHSGSGNSSLFNKTCNSQGTLYHSTSPHSISFYRSHSAGNSPRLSPRQSSCASSVSSVEARLGESMAPQINEPKPIVPELCLEYIWSESSSSPKGGVDSKNRGADKAFLTRDTLGQEFLCYLVNNNLIMVKLGRTNTKERELIVGTISHIIAKDAISVPALDMMAILEPGGSVVLYTGTTLVGKVHIAGVSAQLSSSSYLTSISNVTRINSPFPKRSSLLSSTRLGEELFDEPGNVQSTSGPYYQMFFDDGGFGSENHSRDTIQALRDPVAARFTLEYTSGTLFRFTLPEFSSSPLVTECIRVLKSVLQKDVALVTMAKWYTIRNAPGSQDITPKQEWQLFISAILGLIGYQLDTLPLMEYYLQNDCDSPAKKCKKMRGSDSGSVDDWNYLISSSFHEKMSNQMNETLGLQSSVNSHNFDCSHSKADLNKFNTSSPLYPYMYLILFSFHLLYEEIKLEPVISDCLPMLVKLLYQLSVELRLNHYCQYYWRDFPADCQINTIFVSQLPDNDLMQLSKPQFMSDVPPNVFEHIYYLILGVQPQESYPYITGVNSKSRTVIEIIGVLSGTNTEHLKNIVPPGSRSVSPQPSFNLDPGTDLPTSAHKAVMLMAQRGFERENLLNMPCGVGLILGEAIQTVTENPCQGWPDEVYKLISRSDLLPLLKEDTPLNYKLPTPPSMKTPQTDTNISRDADKMLKLRFSKDQRVNEVRRLLQSSEPVTIAITQRPEVSDHEFIEEQERHLYAICTRTMALPIGRGMLDLHTTEPVITEQLSIPKLCLSGRAPPRGTSVELTHIEVVPNMNLWPLFHNGVAAGLRISPHAKDIESTWIIFNKPKNGSDALPEHAGFIMALGLSGHLNNLMQIYLYNYLHKCHEMTSVGVLLGLAASKRGTMDIRATKLFSVHIESLLPPTSIELDLVQNIQVAALLGIGLVYQGTAHRHIAEALLSEIGRPPGPEMENSSDRECYSLAAGLGLGLVVLGRGNDSAGLADLDIADTLQYYMVGGHKRPLTGSQKEKYKSPSYQIREGDCVNNHVTGPGATLALGMMYFKTGNMAVAHWLEAPDSEYMLEFVCPDHLLLRMIARGLVLWDHILPTKAWVGGHVPVTIRPYSLVKPRENMDHVDLETMNQAYCNIIAGACMAMGLRFAGSANNQAFETLLYYCKLFTSISSKSIAELAGKSTIETCICVTLLSLAMVMAGTGDLEVMRLCRHLGSRLSQLTNSVVTYGSHLAVHMALGLLFLGGGALTLSTSPEAIAALICAFFPRFPTHSNDNRYHLQAFRHLYVLAVEHRLFLPRDIDTGNLCFAHIKVLYLDTPYYKNQEVTLFAPTLLPELHLLQEVRVEDNRYWSIVFTRGKNWHQLEELLLKKESIGVKLRAGCLPYTDDPHGYKTLLAQTLSTETATSWAISAKSILGFTSDPKMKNFTKYFLELCDKNSESTDNELKLVQWLSNVCYECVTRNKLPLLDYWIIILLDVIRAVGNSPCSLVMWQMKLVLAQGLRRIENHHTRFEYFQAISQYLTTTLDLWEQEHIEILAEYIRNGSVTASSSDLLKLSSYLIFYGIPLQSLLMEKISHNNITSILQLATRLKQFSLQPVTVKKIWCVYNYYMKSNKSET</sequence>
<dbReference type="PANTHER" id="PTHR12827">
    <property type="entry name" value="MEIOTIC CHECKPOINT REGULATOR TSG24 FAMILY MEMBER"/>
    <property type="match status" value="1"/>
</dbReference>
<dbReference type="GO" id="GO:0051301">
    <property type="term" value="P:cell division"/>
    <property type="evidence" value="ECO:0007669"/>
    <property type="project" value="UniProtKB-KW"/>
</dbReference>
<feature type="domain" description="Anaphase-promoting complex subunit 1 beta-sandwich" evidence="10">
    <location>
        <begin position="1598"/>
        <end position="1683"/>
    </location>
</feature>
<evidence type="ECO:0000256" key="1">
    <source>
        <dbReference type="ARBA" id="ARBA00010547"/>
    </source>
</evidence>
<feature type="domain" description="Anaphase-promoting complex subunit 1 middle" evidence="9">
    <location>
        <begin position="658"/>
        <end position="967"/>
    </location>
</feature>
<evidence type="ECO:0000313" key="12">
    <source>
        <dbReference type="Proteomes" id="UP001461498"/>
    </source>
</evidence>
<evidence type="ECO:0000313" key="11">
    <source>
        <dbReference type="EMBL" id="KAK9511917.1"/>
    </source>
</evidence>
<dbReference type="InterPro" id="IPR041221">
    <property type="entry name" value="APC1_C"/>
</dbReference>
<keyword evidence="3" id="KW-0677">Repeat</keyword>
<keyword evidence="4" id="KW-0498">Mitosis</keyword>
<comment type="caution">
    <text evidence="11">The sequence shown here is derived from an EMBL/GenBank/DDBJ whole genome shotgun (WGS) entry which is preliminary data.</text>
</comment>
<evidence type="ECO:0000256" key="2">
    <source>
        <dbReference type="ARBA" id="ARBA00022618"/>
    </source>
</evidence>
<dbReference type="GO" id="GO:0005680">
    <property type="term" value="C:anaphase-promoting complex"/>
    <property type="evidence" value="ECO:0007669"/>
    <property type="project" value="InterPro"/>
</dbReference>
<evidence type="ECO:0000256" key="4">
    <source>
        <dbReference type="ARBA" id="ARBA00022776"/>
    </source>
</evidence>
<dbReference type="InterPro" id="IPR049255">
    <property type="entry name" value="Apc1_N"/>
</dbReference>
<accession>A0AAW1DRY7</accession>
<dbReference type="InterPro" id="IPR046794">
    <property type="entry name" value="Apc1_MidN"/>
</dbReference>
<evidence type="ECO:0000259" key="8">
    <source>
        <dbReference type="Pfam" id="PF18122"/>
    </source>
</evidence>
<dbReference type="EMBL" id="JAPXFL010000001">
    <property type="protein sequence ID" value="KAK9511917.1"/>
    <property type="molecule type" value="Genomic_DNA"/>
</dbReference>
<dbReference type="Pfam" id="PF12859">
    <property type="entry name" value="ANAPC1"/>
    <property type="match status" value="1"/>
</dbReference>
<dbReference type="Gene3D" id="1.25.10.10">
    <property type="entry name" value="Leucine-rich Repeat Variant"/>
    <property type="match status" value="2"/>
</dbReference>
<dbReference type="Pfam" id="PF20518">
    <property type="entry name" value="Apc1_MidN"/>
    <property type="match status" value="1"/>
</dbReference>
<dbReference type="PANTHER" id="PTHR12827:SF3">
    <property type="entry name" value="ANAPHASE-PROMOTING COMPLEX SUBUNIT 1"/>
    <property type="match status" value="1"/>
</dbReference>
<evidence type="ECO:0000256" key="5">
    <source>
        <dbReference type="ARBA" id="ARBA00023306"/>
    </source>
</evidence>
<gene>
    <name evidence="11" type="ORF">O3M35_000478</name>
</gene>
<dbReference type="InterPro" id="IPR011989">
    <property type="entry name" value="ARM-like"/>
</dbReference>
<evidence type="ECO:0000259" key="10">
    <source>
        <dbReference type="Pfam" id="PF21282"/>
    </source>
</evidence>
<name>A0AAW1DRY7_9HEMI</name>
<evidence type="ECO:0000256" key="6">
    <source>
        <dbReference type="SAM" id="MobiDB-lite"/>
    </source>
</evidence>
<feature type="domain" description="Anaphase-promoting complex subunit 1 N-terminal" evidence="7">
    <location>
        <begin position="66"/>
        <end position="183"/>
    </location>
</feature>
<feature type="region of interest" description="Disordered" evidence="6">
    <location>
        <begin position="976"/>
        <end position="995"/>
    </location>
</feature>
<dbReference type="Pfam" id="PF21282">
    <property type="entry name" value="APC1_3rd"/>
    <property type="match status" value="1"/>
</dbReference>
<evidence type="ECO:0000259" key="7">
    <source>
        <dbReference type="Pfam" id="PF12859"/>
    </source>
</evidence>
<dbReference type="GO" id="GO:0070979">
    <property type="term" value="P:protein K11-linked ubiquitination"/>
    <property type="evidence" value="ECO:0007669"/>
    <property type="project" value="TreeGrafter"/>
</dbReference>
<evidence type="ECO:0000259" key="9">
    <source>
        <dbReference type="Pfam" id="PF20518"/>
    </source>
</evidence>
<dbReference type="GO" id="GO:0031145">
    <property type="term" value="P:anaphase-promoting complex-dependent catabolic process"/>
    <property type="evidence" value="ECO:0007669"/>
    <property type="project" value="TreeGrafter"/>
</dbReference>
<dbReference type="InterPro" id="IPR002015">
    <property type="entry name" value="Proteasome/cyclosome_rpt"/>
</dbReference>
<feature type="region of interest" description="Disordered" evidence="6">
    <location>
        <begin position="1"/>
        <end position="24"/>
    </location>
</feature>
<comment type="similarity">
    <text evidence="1">Belongs to the APC1 family.</text>
</comment>
<dbReference type="InterPro" id="IPR048971">
    <property type="entry name" value="Apc1_3rd"/>
</dbReference>
<keyword evidence="12" id="KW-1185">Reference proteome</keyword>
<protein>
    <recommendedName>
        <fullName evidence="13">Anaphase-promoting complex subunit 1</fullName>
    </recommendedName>
</protein>
<keyword evidence="2" id="KW-0132">Cell division</keyword>